<organism evidence="1 2">
    <name type="scientific">Thauera aminoaromatica</name>
    <dbReference type="NCBI Taxonomy" id="164330"/>
    <lineage>
        <taxon>Bacteria</taxon>
        <taxon>Pseudomonadati</taxon>
        <taxon>Pseudomonadota</taxon>
        <taxon>Betaproteobacteria</taxon>
        <taxon>Rhodocyclales</taxon>
        <taxon>Zoogloeaceae</taxon>
        <taxon>Thauera</taxon>
    </lineage>
</organism>
<dbReference type="Gene3D" id="3.40.109.10">
    <property type="entry name" value="NADH Oxidase"/>
    <property type="match status" value="2"/>
</dbReference>
<reference evidence="1 2" key="1">
    <citation type="submission" date="2018-09" db="EMBL/GenBank/DDBJ databases">
        <title>Metagenome Assembled Genomes from an Advanced Water Purification Facility.</title>
        <authorList>
            <person name="Stamps B.W."/>
            <person name="Spear J.R."/>
        </authorList>
    </citation>
    <scope>NUCLEOTIDE SEQUENCE [LARGE SCALE GENOMIC DNA]</scope>
    <source>
        <strain evidence="1">Bin_27_1</strain>
    </source>
</reference>
<evidence type="ECO:0000313" key="1">
    <source>
        <dbReference type="EMBL" id="TXH80767.1"/>
    </source>
</evidence>
<name>A0A5C7SAN6_THASP</name>
<gene>
    <name evidence="1" type="ORF">E6Q80_18205</name>
</gene>
<comment type="caution">
    <text evidence="1">The sequence shown here is derived from an EMBL/GenBank/DDBJ whole genome shotgun (WGS) entry which is preliminary data.</text>
</comment>
<dbReference type="RefSeq" id="WP_276661043.1">
    <property type="nucleotide sequence ID" value="NZ_SSFD01000300.1"/>
</dbReference>
<protein>
    <submittedName>
        <fullName evidence="1">Molybdopterin biosynthesis protein MoeY</fullName>
    </submittedName>
</protein>
<sequence>MSDRDTLVRILELGRWAPSGDNTQPWRFEIVEDGLVLVHGFDTRDEVVYDFAGRASHIAHGALLETLRIAASGHACVATWALRSGGDDRRPVYEVRVRRAQGGPVDPLFPFIEQRVVQRRPMRTTPLTADQRKALSASVGDAYELRLFETFSARAAVARLLWDNARIRLTCPEAFEVHRHVIEWGARFSEDRIPEQAVGVDPLTARLMRWVMRSWERVDFFNKYLMGTLAPRLQLDLLPALGCAAHLCVLARQRPAGMLDYVGAGIAMQRLWLTAHAVGLHLQPEMTPVIFNWYAGAGCSLSRRPGIDDRVRLLAGRLGSLLGADAAGGLVVMGRVGVSSPPASRSTRKALAALMLERDGAGPR</sequence>
<dbReference type="GO" id="GO:0016491">
    <property type="term" value="F:oxidoreductase activity"/>
    <property type="evidence" value="ECO:0007669"/>
    <property type="project" value="InterPro"/>
</dbReference>
<dbReference type="Proteomes" id="UP000321192">
    <property type="component" value="Unassembled WGS sequence"/>
</dbReference>
<proteinExistence type="predicted"/>
<evidence type="ECO:0000313" key="2">
    <source>
        <dbReference type="Proteomes" id="UP000321192"/>
    </source>
</evidence>
<dbReference type="SUPFAM" id="SSF55469">
    <property type="entry name" value="FMN-dependent nitroreductase-like"/>
    <property type="match status" value="1"/>
</dbReference>
<accession>A0A5C7SAN6</accession>
<dbReference type="InterPro" id="IPR000415">
    <property type="entry name" value="Nitroreductase-like"/>
</dbReference>
<dbReference type="EMBL" id="SSFD01000300">
    <property type="protein sequence ID" value="TXH80767.1"/>
    <property type="molecule type" value="Genomic_DNA"/>
</dbReference>
<dbReference type="CDD" id="cd02062">
    <property type="entry name" value="Nitro_FMN_reductase"/>
    <property type="match status" value="1"/>
</dbReference>
<dbReference type="AlphaFoldDB" id="A0A5C7SAN6"/>